<organism evidence="4 5">
    <name type="scientific">Oceanobacillus aidingensis</name>
    <dbReference type="NCBI Taxonomy" id="645964"/>
    <lineage>
        <taxon>Bacteria</taxon>
        <taxon>Bacillati</taxon>
        <taxon>Bacillota</taxon>
        <taxon>Bacilli</taxon>
        <taxon>Bacillales</taxon>
        <taxon>Bacillaceae</taxon>
        <taxon>Oceanobacillus</taxon>
    </lineage>
</organism>
<evidence type="ECO:0000313" key="4">
    <source>
        <dbReference type="EMBL" id="MFC4660663.1"/>
    </source>
</evidence>
<dbReference type="InterPro" id="IPR016163">
    <property type="entry name" value="Ald_DH_C"/>
</dbReference>
<dbReference type="SUPFAM" id="SSF53720">
    <property type="entry name" value="ALDH-like"/>
    <property type="match status" value="1"/>
</dbReference>
<gene>
    <name evidence="4" type="ORF">ACFO3P_00255</name>
</gene>
<reference evidence="5" key="1">
    <citation type="journal article" date="2019" name="Int. J. Syst. Evol. Microbiol.">
        <title>The Global Catalogue of Microorganisms (GCM) 10K type strain sequencing project: providing services to taxonomists for standard genome sequencing and annotation.</title>
        <authorList>
            <consortium name="The Broad Institute Genomics Platform"/>
            <consortium name="The Broad Institute Genome Sequencing Center for Infectious Disease"/>
            <person name="Wu L."/>
            <person name="Ma J."/>
        </authorList>
    </citation>
    <scope>NUCLEOTIDE SEQUENCE [LARGE SCALE GENOMIC DNA]</scope>
    <source>
        <strain evidence="5">CCUG 37257</strain>
    </source>
</reference>
<dbReference type="Proteomes" id="UP001595988">
    <property type="component" value="Unassembled WGS sequence"/>
</dbReference>
<keyword evidence="5" id="KW-1185">Reference proteome</keyword>
<dbReference type="Gene3D" id="3.40.309.10">
    <property type="entry name" value="Aldehyde Dehydrogenase, Chain A, domain 2"/>
    <property type="match status" value="1"/>
</dbReference>
<comment type="caution">
    <text evidence="4">The sequence shown here is derived from an EMBL/GenBank/DDBJ whole genome shotgun (WGS) entry which is preliminary data.</text>
</comment>
<dbReference type="PANTHER" id="PTHR42991:SF1">
    <property type="entry name" value="ALDEHYDE DEHYDROGENASE"/>
    <property type="match status" value="1"/>
</dbReference>
<protein>
    <submittedName>
        <fullName evidence="4">Aldehyde dehydrogenase family protein</fullName>
    </submittedName>
</protein>
<dbReference type="EMBL" id="JBHSFT010000001">
    <property type="protein sequence ID" value="MFC4660663.1"/>
    <property type="molecule type" value="Genomic_DNA"/>
</dbReference>
<comment type="similarity">
    <text evidence="1">Belongs to the aldehyde dehydrogenase family.</text>
</comment>
<name>A0ABV9JSG1_9BACI</name>
<evidence type="ECO:0000256" key="2">
    <source>
        <dbReference type="ARBA" id="ARBA00023002"/>
    </source>
</evidence>
<dbReference type="CDD" id="cd07149">
    <property type="entry name" value="ALDH_y4uC"/>
    <property type="match status" value="1"/>
</dbReference>
<dbReference type="InterPro" id="IPR015590">
    <property type="entry name" value="Aldehyde_DH_dom"/>
</dbReference>
<sequence>MEVKQYQFLIDGEWKEGTEHYDLVAPYSKRVIAKIPLADEEIAEKAVKSAKKAAGSMRKLSLLERSNILERVSIIFTEKLEECAEILAWENAKPIQAARGEVQRTIETYRFAADEAKKIAGEIIPMEAAKNGYGRFGFTKKEPLGVIAAITPFNFPFNLVAHKLGPAFAMGNTVVLKPASQTPLSAIMTAKIFEEAGLPKGALNLIFGSGKTVGYFLVTHEDIKMVTFTGSVPVGKGIREKAGLKKVTLELGSNSAVVIDETKDIRSAALKCAQGAFSYSGQTCISVQRIYVQVDLYDSFLEAFAEEVENIKVGDPLEEDTVVSALIHDKEAERVEHWIKEVRVENVYRGGERTGSVIKPTILTNIDSDASVLKEEAFAPVVVINKYERWEEAIQSVNDSQYGLQAGVFTDSLEKAYQAVDELEVGGVIINDIPSYRVDHMPYGGVKNSGTGREGIKYSMDEMSELKLGVFNLL</sequence>
<dbReference type="InterPro" id="IPR016161">
    <property type="entry name" value="Ald_DH/histidinol_DH"/>
</dbReference>
<evidence type="ECO:0000313" key="5">
    <source>
        <dbReference type="Proteomes" id="UP001595988"/>
    </source>
</evidence>
<feature type="domain" description="Aldehyde dehydrogenase" evidence="3">
    <location>
        <begin position="16"/>
        <end position="467"/>
    </location>
</feature>
<dbReference type="Pfam" id="PF00171">
    <property type="entry name" value="Aldedh"/>
    <property type="match status" value="1"/>
</dbReference>
<evidence type="ECO:0000259" key="3">
    <source>
        <dbReference type="Pfam" id="PF00171"/>
    </source>
</evidence>
<dbReference type="InterPro" id="IPR051020">
    <property type="entry name" value="ALDH-related_metabolic_enz"/>
</dbReference>
<dbReference type="Gene3D" id="3.40.605.10">
    <property type="entry name" value="Aldehyde Dehydrogenase, Chain A, domain 1"/>
    <property type="match status" value="1"/>
</dbReference>
<proteinExistence type="inferred from homology"/>
<dbReference type="RefSeq" id="WP_379542135.1">
    <property type="nucleotide sequence ID" value="NZ_JBHSFT010000001.1"/>
</dbReference>
<evidence type="ECO:0000256" key="1">
    <source>
        <dbReference type="ARBA" id="ARBA00009986"/>
    </source>
</evidence>
<dbReference type="InterPro" id="IPR016162">
    <property type="entry name" value="Ald_DH_N"/>
</dbReference>
<dbReference type="PANTHER" id="PTHR42991">
    <property type="entry name" value="ALDEHYDE DEHYDROGENASE"/>
    <property type="match status" value="1"/>
</dbReference>
<keyword evidence="2" id="KW-0560">Oxidoreductase</keyword>
<accession>A0ABV9JSG1</accession>